<keyword evidence="5" id="KW-0406">Ion transport</keyword>
<dbReference type="NCBIfam" id="TIGR01783">
    <property type="entry name" value="TonB-siderophor"/>
    <property type="match status" value="1"/>
</dbReference>
<keyword evidence="5" id="KW-0410">Iron transport</keyword>
<protein>
    <submittedName>
        <fullName evidence="15">TonB-dependent receptor</fullName>
    </submittedName>
</protein>
<dbReference type="InterPro" id="IPR011662">
    <property type="entry name" value="Secretin/TonB_short_N"/>
</dbReference>
<dbReference type="InterPro" id="IPR000531">
    <property type="entry name" value="Beta-barrel_TonB"/>
</dbReference>
<dbReference type="GO" id="GO:0038023">
    <property type="term" value="F:signaling receptor activity"/>
    <property type="evidence" value="ECO:0007669"/>
    <property type="project" value="InterPro"/>
</dbReference>
<keyword evidence="3 12" id="KW-0813">Transport</keyword>
<reference evidence="15" key="1">
    <citation type="submission" date="2021-04" db="EMBL/GenBank/DDBJ databases">
        <authorList>
            <person name="Zhang D.-C."/>
        </authorList>
    </citation>
    <scope>NUCLEOTIDE SEQUENCE</scope>
    <source>
        <strain evidence="15">CGMCC 1.15697</strain>
    </source>
</reference>
<keyword evidence="9 12" id="KW-0472">Membrane</keyword>
<evidence type="ECO:0000256" key="9">
    <source>
        <dbReference type="ARBA" id="ARBA00023136"/>
    </source>
</evidence>
<dbReference type="SMART" id="SM00965">
    <property type="entry name" value="STN"/>
    <property type="match status" value="1"/>
</dbReference>
<dbReference type="GO" id="GO:0009279">
    <property type="term" value="C:cell outer membrane"/>
    <property type="evidence" value="ECO:0007669"/>
    <property type="project" value="UniProtKB-SubCell"/>
</dbReference>
<evidence type="ECO:0000256" key="7">
    <source>
        <dbReference type="ARBA" id="ARBA00023004"/>
    </source>
</evidence>
<evidence type="ECO:0000256" key="12">
    <source>
        <dbReference type="PROSITE-ProRule" id="PRU01360"/>
    </source>
</evidence>
<comment type="subcellular location">
    <subcellularLocation>
        <location evidence="1 12">Cell outer membrane</location>
        <topology evidence="1 12">Multi-pass membrane protein</topology>
    </subcellularLocation>
</comment>
<dbReference type="InterPro" id="IPR012910">
    <property type="entry name" value="Plug_dom"/>
</dbReference>
<accession>A0A8J7V1J6</accession>
<evidence type="ECO:0000256" key="1">
    <source>
        <dbReference type="ARBA" id="ARBA00004571"/>
    </source>
</evidence>
<keyword evidence="6 12" id="KW-0812">Transmembrane</keyword>
<keyword evidence="7" id="KW-0408">Iron</keyword>
<keyword evidence="10 15" id="KW-0675">Receptor</keyword>
<keyword evidence="16" id="KW-1185">Reference proteome</keyword>
<sequence>MARAAQLAQASEESVDFAIPSQALSEALTAFGRQAGLQVTVESELPAGRTAPAVNGTMTPSAALRMLLSGSGLTWAFLDDDTVALRRVEAGNDQMVLDPIMVEGSGTPATGDIGRQLAPYAGGQVARGGRSGILGNQDMMDAPFNVTAYTEDTIRLQQAETIGDVMENDPSVRTGYGFGNFSERFRIRGFDVYGEDVSVDGLYGNAPRQLVSMEMYERVEVTKGANAFLNGVGPGNSGVGGGINLVPKRAGDEPLTRLSGDLANNARAGAHVDFGRRFGKNDVFGLRVNVAHRDGETSIEDEERRMSLGSAAFDYRGEDTRVTLDIAAQEHRIDQGRPMVQVGTSLVPDAPDAETNYGRDWSYAEMDDRYVQARVEHDLFDRWTAHLAAGLRNMEEDGDYATPTINNLSGTATVGRMAVPREDSNRSIDAGIRGAFETGPVGHELTFGANRLETENRNSYDLALTNATINIYDPRQTARPGPGLVAGSLTDPPLVSESELQSTYIGDTLSIMDDMASLTVGLRNQEIEVRGYNRTTQAQTSYYSESALTPAVGLVVRPTEQFSLYGNYIEALEQGPTAPSTATNAGEIFAPHISEQFEIGTKLDFGTIGGSLALFQISKPSGLTDPATNLYSVDGEQRHRGVELTLFGEPVEGTRLIGGVAYTRAELVATAGGANDGNDAVGVPDLQANLGVEYDLPFLDRATIGARALYTAPQYLDAANSQEVPSWARLDLAARMTRTIDDRDVLFNLSVENVTNEAYWASAAGGYLTQGAPVTGKFSVSMDF</sequence>
<name>A0A8J7V1J6_9PROT</name>
<evidence type="ECO:0000256" key="3">
    <source>
        <dbReference type="ARBA" id="ARBA00022448"/>
    </source>
</evidence>
<evidence type="ECO:0000256" key="10">
    <source>
        <dbReference type="ARBA" id="ARBA00023170"/>
    </source>
</evidence>
<dbReference type="InterPro" id="IPR036942">
    <property type="entry name" value="Beta-barrel_TonB_sf"/>
</dbReference>
<proteinExistence type="inferred from homology"/>
<dbReference type="PROSITE" id="PS52016">
    <property type="entry name" value="TONB_DEPENDENT_REC_3"/>
    <property type="match status" value="1"/>
</dbReference>
<dbReference type="GO" id="GO:0015891">
    <property type="term" value="P:siderophore transport"/>
    <property type="evidence" value="ECO:0007669"/>
    <property type="project" value="InterPro"/>
</dbReference>
<dbReference type="CDD" id="cd01347">
    <property type="entry name" value="ligand_gated_channel"/>
    <property type="match status" value="1"/>
</dbReference>
<keyword evidence="4 12" id="KW-1134">Transmembrane beta strand</keyword>
<evidence type="ECO:0000256" key="2">
    <source>
        <dbReference type="ARBA" id="ARBA00009810"/>
    </source>
</evidence>
<feature type="domain" description="Secretin/TonB short N-terminal" evidence="14">
    <location>
        <begin position="37"/>
        <end position="88"/>
    </location>
</feature>
<organism evidence="15 16">
    <name type="scientific">Marivibrio halodurans</name>
    <dbReference type="NCBI Taxonomy" id="2039722"/>
    <lineage>
        <taxon>Bacteria</taxon>
        <taxon>Pseudomonadati</taxon>
        <taxon>Pseudomonadota</taxon>
        <taxon>Alphaproteobacteria</taxon>
        <taxon>Rhodospirillales</taxon>
        <taxon>Rhodospirillaceae</taxon>
        <taxon>Marivibrio</taxon>
    </lineage>
</organism>
<comment type="similarity">
    <text evidence="2 12 13">Belongs to the TonB-dependent receptor family.</text>
</comment>
<evidence type="ECO:0000313" key="16">
    <source>
        <dbReference type="Proteomes" id="UP000672602"/>
    </source>
</evidence>
<comment type="caution">
    <text evidence="15">The sequence shown here is derived from an EMBL/GenBank/DDBJ whole genome shotgun (WGS) entry which is preliminary data.</text>
</comment>
<dbReference type="EMBL" id="JAGMWN010000002">
    <property type="protein sequence ID" value="MBP5856425.1"/>
    <property type="molecule type" value="Genomic_DNA"/>
</dbReference>
<evidence type="ECO:0000256" key="4">
    <source>
        <dbReference type="ARBA" id="ARBA00022452"/>
    </source>
</evidence>
<evidence type="ECO:0000259" key="14">
    <source>
        <dbReference type="SMART" id="SM00965"/>
    </source>
</evidence>
<gene>
    <name evidence="15" type="ORF">KAJ83_05360</name>
</gene>
<dbReference type="AlphaFoldDB" id="A0A8J7V1J6"/>
<dbReference type="Gene3D" id="2.40.170.20">
    <property type="entry name" value="TonB-dependent receptor, beta-barrel domain"/>
    <property type="match status" value="1"/>
</dbReference>
<dbReference type="InterPro" id="IPR039426">
    <property type="entry name" value="TonB-dep_rcpt-like"/>
</dbReference>
<evidence type="ECO:0000256" key="13">
    <source>
        <dbReference type="RuleBase" id="RU003357"/>
    </source>
</evidence>
<evidence type="ECO:0000256" key="5">
    <source>
        <dbReference type="ARBA" id="ARBA00022496"/>
    </source>
</evidence>
<evidence type="ECO:0000256" key="6">
    <source>
        <dbReference type="ARBA" id="ARBA00022692"/>
    </source>
</evidence>
<evidence type="ECO:0000256" key="8">
    <source>
        <dbReference type="ARBA" id="ARBA00023077"/>
    </source>
</evidence>
<evidence type="ECO:0000256" key="11">
    <source>
        <dbReference type="ARBA" id="ARBA00023237"/>
    </source>
</evidence>
<dbReference type="Proteomes" id="UP000672602">
    <property type="component" value="Unassembled WGS sequence"/>
</dbReference>
<dbReference type="SUPFAM" id="SSF56935">
    <property type="entry name" value="Porins"/>
    <property type="match status" value="1"/>
</dbReference>
<keyword evidence="11 12" id="KW-0998">Cell outer membrane</keyword>
<keyword evidence="8 13" id="KW-0798">TonB box</keyword>
<dbReference type="GO" id="GO:0015344">
    <property type="term" value="F:siderophore uptake transmembrane transporter activity"/>
    <property type="evidence" value="ECO:0007669"/>
    <property type="project" value="TreeGrafter"/>
</dbReference>
<dbReference type="Pfam" id="PF07715">
    <property type="entry name" value="Plug"/>
    <property type="match status" value="1"/>
</dbReference>
<dbReference type="Pfam" id="PF00593">
    <property type="entry name" value="TonB_dep_Rec_b-barrel"/>
    <property type="match status" value="1"/>
</dbReference>
<dbReference type="Gene3D" id="3.55.50.30">
    <property type="match status" value="1"/>
</dbReference>
<dbReference type="InterPro" id="IPR037066">
    <property type="entry name" value="Plug_dom_sf"/>
</dbReference>
<evidence type="ECO:0000313" key="15">
    <source>
        <dbReference type="EMBL" id="MBP5856425.1"/>
    </source>
</evidence>
<dbReference type="PANTHER" id="PTHR32552">
    <property type="entry name" value="FERRICHROME IRON RECEPTOR-RELATED"/>
    <property type="match status" value="1"/>
</dbReference>
<dbReference type="Gene3D" id="2.170.130.10">
    <property type="entry name" value="TonB-dependent receptor, plug domain"/>
    <property type="match status" value="1"/>
</dbReference>
<dbReference type="Pfam" id="PF07660">
    <property type="entry name" value="STN"/>
    <property type="match status" value="1"/>
</dbReference>
<dbReference type="InterPro" id="IPR010105">
    <property type="entry name" value="TonB_sidphr_rcpt"/>
</dbReference>
<dbReference type="PANTHER" id="PTHR32552:SF82">
    <property type="entry name" value="FCUA PROTEIN"/>
    <property type="match status" value="1"/>
</dbReference>